<evidence type="ECO:0000313" key="1">
    <source>
        <dbReference type="EMBL" id="BAU52330.1"/>
    </source>
</evidence>
<reference evidence="1 2" key="1">
    <citation type="submission" date="2015-12" db="EMBL/GenBank/DDBJ databases">
        <title>Genome sequence of Mucilaginibacter gotjawali.</title>
        <authorList>
            <person name="Lee J.S."/>
            <person name="Lee K.C."/>
            <person name="Kim K.K."/>
            <person name="Lee B.W."/>
        </authorList>
    </citation>
    <scope>NUCLEOTIDE SEQUENCE [LARGE SCALE GENOMIC DNA]</scope>
    <source>
        <strain evidence="1 2">SA3-7</strain>
    </source>
</reference>
<accession>A0A110B075</accession>
<dbReference type="AlphaFoldDB" id="A0A110B075"/>
<protein>
    <submittedName>
        <fullName evidence="1">Uncharacterized protein</fullName>
    </submittedName>
</protein>
<dbReference type="EMBL" id="AP017313">
    <property type="protein sequence ID" value="BAU52330.1"/>
    <property type="molecule type" value="Genomic_DNA"/>
</dbReference>
<dbReference type="KEGG" id="mgot:MgSA37_00485"/>
<name>A0A110B075_9SPHI</name>
<keyword evidence="2" id="KW-1185">Reference proteome</keyword>
<dbReference type="RefSeq" id="WP_183476245.1">
    <property type="nucleotide sequence ID" value="NZ_AP017313.1"/>
</dbReference>
<proteinExistence type="predicted"/>
<organism evidence="1 2">
    <name type="scientific">Mucilaginibacter gotjawali</name>
    <dbReference type="NCBI Taxonomy" id="1550579"/>
    <lineage>
        <taxon>Bacteria</taxon>
        <taxon>Pseudomonadati</taxon>
        <taxon>Bacteroidota</taxon>
        <taxon>Sphingobacteriia</taxon>
        <taxon>Sphingobacteriales</taxon>
        <taxon>Sphingobacteriaceae</taxon>
        <taxon>Mucilaginibacter</taxon>
    </lineage>
</organism>
<dbReference type="Proteomes" id="UP000218263">
    <property type="component" value="Chromosome"/>
</dbReference>
<evidence type="ECO:0000313" key="2">
    <source>
        <dbReference type="Proteomes" id="UP000218263"/>
    </source>
</evidence>
<sequence length="214" mass="24762">MNKETARYIIIRFPNLLTADERMAIRNSMSLQKLGDKDRRSSPHAEFMWKRGLLTDNPVVLDLLKYGYDAFELRACERIMAECPEKVFFNYCPQCKRLARTPYARQCRYCGHDWHEIIAGKFMLYSSVSITRRGFFILGEITEGDARTGQFLDLTMLGLVRKPKINSIEYAIKDAAGQPTSYIGFGTDELDEEEMNYIREQGSFGTPLDILKER</sequence>
<gene>
    <name evidence="1" type="ORF">MgSA37_00485</name>
</gene>